<feature type="region of interest" description="Disordered" evidence="1">
    <location>
        <begin position="60"/>
        <end position="110"/>
    </location>
</feature>
<feature type="region of interest" description="Disordered" evidence="1">
    <location>
        <begin position="129"/>
        <end position="149"/>
    </location>
</feature>
<organism evidence="2 3">
    <name type="scientific">Diaporthe australafricana</name>
    <dbReference type="NCBI Taxonomy" id="127596"/>
    <lineage>
        <taxon>Eukaryota</taxon>
        <taxon>Fungi</taxon>
        <taxon>Dikarya</taxon>
        <taxon>Ascomycota</taxon>
        <taxon>Pezizomycotina</taxon>
        <taxon>Sordariomycetes</taxon>
        <taxon>Sordariomycetidae</taxon>
        <taxon>Diaporthales</taxon>
        <taxon>Diaporthaceae</taxon>
        <taxon>Diaporthe</taxon>
    </lineage>
</organism>
<gene>
    <name evidence="2" type="ORF">Daus18300_012795</name>
</gene>
<evidence type="ECO:0000313" key="2">
    <source>
        <dbReference type="EMBL" id="KAL1850717.1"/>
    </source>
</evidence>
<dbReference type="EMBL" id="JAWRVE010000182">
    <property type="protein sequence ID" value="KAL1850717.1"/>
    <property type="molecule type" value="Genomic_DNA"/>
</dbReference>
<feature type="compositionally biased region" description="Pro residues" evidence="1">
    <location>
        <begin position="136"/>
        <end position="149"/>
    </location>
</feature>
<sequence>MASNDYGAEARERVVDETLELIDNLDVHQARSILRCFAIDDESFDARALETITKTAQKAAENAQKSAQASQASMNVTSPDDHSDEGYYDQQRCATDEALASDPGNPRFEDVDTERFIRGRHVTINHYYMGKGPEAQPQPEPKPAPEPEPNWPYCIRCSDYYVEEDNVMQSDGTYPCGYHTGTCLPQK</sequence>
<feature type="compositionally biased region" description="Low complexity" evidence="1">
    <location>
        <begin position="60"/>
        <end position="73"/>
    </location>
</feature>
<name>A0ABR3W1L4_9PEZI</name>
<evidence type="ECO:0008006" key="4">
    <source>
        <dbReference type="Google" id="ProtNLM"/>
    </source>
</evidence>
<keyword evidence="3" id="KW-1185">Reference proteome</keyword>
<proteinExistence type="predicted"/>
<comment type="caution">
    <text evidence="2">The sequence shown here is derived from an EMBL/GenBank/DDBJ whole genome shotgun (WGS) entry which is preliminary data.</text>
</comment>
<dbReference type="Proteomes" id="UP001583177">
    <property type="component" value="Unassembled WGS sequence"/>
</dbReference>
<protein>
    <recommendedName>
        <fullName evidence="4">IBR domain-containing protein</fullName>
    </recommendedName>
</protein>
<evidence type="ECO:0000256" key="1">
    <source>
        <dbReference type="SAM" id="MobiDB-lite"/>
    </source>
</evidence>
<evidence type="ECO:0000313" key="3">
    <source>
        <dbReference type="Proteomes" id="UP001583177"/>
    </source>
</evidence>
<reference evidence="2 3" key="1">
    <citation type="journal article" date="2024" name="IMA Fungus">
        <title>IMA Genome - F19 : A genome assembly and annotation guide to empower mycologists, including annotated draft genome sequences of Ceratocystis pirilliformis, Diaporthe australafricana, Fusarium ophioides, Paecilomyces lecythidis, and Sporothrix stenoceras.</title>
        <authorList>
            <person name="Aylward J."/>
            <person name="Wilson A.M."/>
            <person name="Visagie C.M."/>
            <person name="Spraker J."/>
            <person name="Barnes I."/>
            <person name="Buitendag C."/>
            <person name="Ceriani C."/>
            <person name="Del Mar Angel L."/>
            <person name="du Plessis D."/>
            <person name="Fuchs T."/>
            <person name="Gasser K."/>
            <person name="Kramer D."/>
            <person name="Li W."/>
            <person name="Munsamy K."/>
            <person name="Piso A."/>
            <person name="Price J.L."/>
            <person name="Sonnekus B."/>
            <person name="Thomas C."/>
            <person name="van der Nest A."/>
            <person name="van Dijk A."/>
            <person name="van Heerden A."/>
            <person name="van Vuuren N."/>
            <person name="Yilmaz N."/>
            <person name="Duong T.A."/>
            <person name="van der Merwe N.A."/>
            <person name="Wingfield M.J."/>
            <person name="Wingfield B.D."/>
        </authorList>
    </citation>
    <scope>NUCLEOTIDE SEQUENCE [LARGE SCALE GENOMIC DNA]</scope>
    <source>
        <strain evidence="2 3">CMW 18300</strain>
    </source>
</reference>
<accession>A0ABR3W1L4</accession>